<evidence type="ECO:0000259" key="1">
    <source>
        <dbReference type="Pfam" id="PF18942"/>
    </source>
</evidence>
<organism evidence="2 3">
    <name type="scientific">Aquimarina gracilis</name>
    <dbReference type="NCBI Taxonomy" id="874422"/>
    <lineage>
        <taxon>Bacteria</taxon>
        <taxon>Pseudomonadati</taxon>
        <taxon>Bacteroidota</taxon>
        <taxon>Flavobacteriia</taxon>
        <taxon>Flavobacteriales</taxon>
        <taxon>Flavobacteriaceae</taxon>
        <taxon>Aquimarina</taxon>
    </lineage>
</organism>
<dbReference type="RefSeq" id="WP_324181823.1">
    <property type="nucleotide sequence ID" value="NZ_BAABAW010000011.1"/>
</dbReference>
<sequence length="467" mass="51351">MDIKKLIISACGLITVLLVTKCTPEEDFATPPLLIEEPSINGTVINIEAVLGIMNQQIEKEGENAKAIFNNTNNYLVGYVVSSDKGGNFFKELIIQNKNVNPTAGIRVLIDNAPLYTSFEFGRKVFVKLDGLSVGLENGLPTLGALDGNTVRAIPSFSVGEFIIRSSEVFAITPLEITMEDFADHFLNLYIKMNNLQFNKNIVLDNNAFTLAAEPNDEFDGERILESCETGQKTILSTSTFSDFKGLTLPNNQGSFTGILTKNFLGEAFNLVLNDPQGLVFDIESRCDPEVLQCPSTDQGTNTLFEEGFTGLKTKDLKDLGWINTNIAGGMLDFEIGDFADNQYAQITGFRSKEPIYEVWLITPEIDLDASTSEILNFDVQAGYDNGNILEVFVTNDYTGNIHSTSWIKLDANLPRGPLNGFGDSIPAGPIPLSCLDGRIRIGFRYIGGDPRATTRYHIDNFIVKGQ</sequence>
<comment type="caution">
    <text evidence="2">The sequence shown here is derived from an EMBL/GenBank/DDBJ whole genome shotgun (WGS) entry which is preliminary data.</text>
</comment>
<protein>
    <submittedName>
        <fullName evidence="2">DUF5689 domain-containing protein</fullName>
    </submittedName>
</protein>
<dbReference type="NCBIfam" id="NF038128">
    <property type="entry name" value="choice_anch_J"/>
    <property type="match status" value="1"/>
</dbReference>
<name>A0ABU6A109_9FLAO</name>
<evidence type="ECO:0000313" key="3">
    <source>
        <dbReference type="Proteomes" id="UP001327027"/>
    </source>
</evidence>
<dbReference type="EMBL" id="JAYKLX010000010">
    <property type="protein sequence ID" value="MEB3347801.1"/>
    <property type="molecule type" value="Genomic_DNA"/>
</dbReference>
<gene>
    <name evidence="2" type="ORF">U6A24_20155</name>
</gene>
<evidence type="ECO:0000313" key="2">
    <source>
        <dbReference type="EMBL" id="MEB3347801.1"/>
    </source>
</evidence>
<dbReference type="Proteomes" id="UP001327027">
    <property type="component" value="Unassembled WGS sequence"/>
</dbReference>
<dbReference type="Gene3D" id="2.60.120.200">
    <property type="match status" value="1"/>
</dbReference>
<proteinExistence type="predicted"/>
<accession>A0ABU6A109</accession>
<dbReference type="Pfam" id="PF18942">
    <property type="entry name" value="DUF5689"/>
    <property type="match status" value="1"/>
</dbReference>
<dbReference type="InterPro" id="IPR043744">
    <property type="entry name" value="DUF5689"/>
</dbReference>
<keyword evidence="3" id="KW-1185">Reference proteome</keyword>
<feature type="domain" description="DUF5689" evidence="1">
    <location>
        <begin position="64"/>
        <end position="276"/>
    </location>
</feature>
<reference evidence="2 3" key="1">
    <citation type="journal article" date="2013" name="Int. J. Syst. Evol. Microbiol.">
        <title>Aquimarina gracilis sp. nov., isolated from the gut microflora of a mussel, Mytilus coruscus, and emended description of Aquimarina spongiae.</title>
        <authorList>
            <person name="Park S.C."/>
            <person name="Choe H.N."/>
            <person name="Baik K.S."/>
            <person name="Seong C.N."/>
        </authorList>
    </citation>
    <scope>NUCLEOTIDE SEQUENCE [LARGE SCALE GENOMIC DNA]</scope>
    <source>
        <strain evidence="2 3">PSC32</strain>
    </source>
</reference>